<dbReference type="InterPro" id="IPR009976">
    <property type="entry name" value="Sec10-like"/>
</dbReference>
<dbReference type="AlphaFoldDB" id="A0A1E3PSR1"/>
<evidence type="ECO:0000259" key="7">
    <source>
        <dbReference type="Pfam" id="PF20667"/>
    </source>
</evidence>
<evidence type="ECO:0000256" key="4">
    <source>
        <dbReference type="ARBA" id="ARBA00023054"/>
    </source>
</evidence>
<evidence type="ECO:0000256" key="5">
    <source>
        <dbReference type="SAM" id="MobiDB-lite"/>
    </source>
</evidence>
<gene>
    <name evidence="8" type="ORF">NADFUDRAFT_81429</name>
</gene>
<evidence type="ECO:0000256" key="3">
    <source>
        <dbReference type="ARBA" id="ARBA00022483"/>
    </source>
</evidence>
<feature type="compositionally biased region" description="Basic and acidic residues" evidence="5">
    <location>
        <begin position="64"/>
        <end position="74"/>
    </location>
</feature>
<dbReference type="STRING" id="857566.A0A1E3PSR1"/>
<feature type="region of interest" description="Disordered" evidence="5">
    <location>
        <begin position="488"/>
        <end position="518"/>
    </location>
</feature>
<evidence type="ECO:0000256" key="2">
    <source>
        <dbReference type="ARBA" id="ARBA00022448"/>
    </source>
</evidence>
<dbReference type="Pfam" id="PF07393">
    <property type="entry name" value="Sec10_HB"/>
    <property type="match status" value="1"/>
</dbReference>
<dbReference type="GO" id="GO:0006887">
    <property type="term" value="P:exocytosis"/>
    <property type="evidence" value="ECO:0007669"/>
    <property type="project" value="UniProtKB-KW"/>
</dbReference>
<dbReference type="GO" id="GO:0000145">
    <property type="term" value="C:exocyst"/>
    <property type="evidence" value="ECO:0007669"/>
    <property type="project" value="TreeGrafter"/>
</dbReference>
<dbReference type="InterPro" id="IPR048625">
    <property type="entry name" value="Sec10_N"/>
</dbReference>
<feature type="domain" description="Exocyst complex component Sec10 N-terminal" evidence="7">
    <location>
        <begin position="80"/>
        <end position="196"/>
    </location>
</feature>
<feature type="compositionally biased region" description="Polar residues" evidence="5">
    <location>
        <begin position="498"/>
        <end position="518"/>
    </location>
</feature>
<dbReference type="OrthoDB" id="125856at2759"/>
<protein>
    <submittedName>
        <fullName evidence="8">Uncharacterized protein</fullName>
    </submittedName>
</protein>
<keyword evidence="3" id="KW-0268">Exocytosis</keyword>
<feature type="region of interest" description="Disordered" evidence="5">
    <location>
        <begin position="34"/>
        <end position="74"/>
    </location>
</feature>
<name>A0A1E3PSR1_9ASCO</name>
<dbReference type="Proteomes" id="UP000095009">
    <property type="component" value="Unassembled WGS sequence"/>
</dbReference>
<reference evidence="8 9" key="1">
    <citation type="journal article" date="2016" name="Proc. Natl. Acad. Sci. U.S.A.">
        <title>Comparative genomics of biotechnologically important yeasts.</title>
        <authorList>
            <person name="Riley R."/>
            <person name="Haridas S."/>
            <person name="Wolfe K.H."/>
            <person name="Lopes M.R."/>
            <person name="Hittinger C.T."/>
            <person name="Goeker M."/>
            <person name="Salamov A.A."/>
            <person name="Wisecaver J.H."/>
            <person name="Long T.M."/>
            <person name="Calvey C.H."/>
            <person name="Aerts A.L."/>
            <person name="Barry K.W."/>
            <person name="Choi C."/>
            <person name="Clum A."/>
            <person name="Coughlan A.Y."/>
            <person name="Deshpande S."/>
            <person name="Douglass A.P."/>
            <person name="Hanson S.J."/>
            <person name="Klenk H.-P."/>
            <person name="LaButti K.M."/>
            <person name="Lapidus A."/>
            <person name="Lindquist E.A."/>
            <person name="Lipzen A.M."/>
            <person name="Meier-Kolthoff J.P."/>
            <person name="Ohm R.A."/>
            <person name="Otillar R.P."/>
            <person name="Pangilinan J.L."/>
            <person name="Peng Y."/>
            <person name="Rokas A."/>
            <person name="Rosa C.A."/>
            <person name="Scheuner C."/>
            <person name="Sibirny A.A."/>
            <person name="Slot J.C."/>
            <person name="Stielow J.B."/>
            <person name="Sun H."/>
            <person name="Kurtzman C.P."/>
            <person name="Blackwell M."/>
            <person name="Grigoriev I.V."/>
            <person name="Jeffries T.W."/>
        </authorList>
    </citation>
    <scope>NUCLEOTIDE SEQUENCE [LARGE SCALE GENOMIC DNA]</scope>
    <source>
        <strain evidence="8 9">DSM 6958</strain>
    </source>
</reference>
<keyword evidence="9" id="KW-1185">Reference proteome</keyword>
<accession>A0A1E3PSR1</accession>
<evidence type="ECO:0000313" key="8">
    <source>
        <dbReference type="EMBL" id="ODQ68475.1"/>
    </source>
</evidence>
<dbReference type="Pfam" id="PF20667">
    <property type="entry name" value="Sec10_N"/>
    <property type="match status" value="1"/>
</dbReference>
<evidence type="ECO:0000256" key="1">
    <source>
        <dbReference type="ARBA" id="ARBA00006572"/>
    </source>
</evidence>
<keyword evidence="2" id="KW-0813">Transport</keyword>
<proteinExistence type="inferred from homology"/>
<dbReference type="InterPro" id="IPR048627">
    <property type="entry name" value="Sec10_HB"/>
</dbReference>
<dbReference type="PANTHER" id="PTHR12100">
    <property type="entry name" value="SEC10"/>
    <property type="match status" value="1"/>
</dbReference>
<feature type="domain" description="Exocyst complex component Sec10-like alpha-helical bundle" evidence="6">
    <location>
        <begin position="204"/>
        <end position="851"/>
    </location>
</feature>
<organism evidence="8 9">
    <name type="scientific">Nadsonia fulvescens var. elongata DSM 6958</name>
    <dbReference type="NCBI Taxonomy" id="857566"/>
    <lineage>
        <taxon>Eukaryota</taxon>
        <taxon>Fungi</taxon>
        <taxon>Dikarya</taxon>
        <taxon>Ascomycota</taxon>
        <taxon>Saccharomycotina</taxon>
        <taxon>Dipodascomycetes</taxon>
        <taxon>Dipodascales</taxon>
        <taxon>Dipodascales incertae sedis</taxon>
        <taxon>Nadsonia</taxon>
    </lineage>
</organism>
<sequence>MSIYDLDLNTRKLLGLEYFQQEFTAKDFVEKLSQNHSDSIGGNPELIEGRKSLGNDDNSFSRSNGDDSGSHESHLAALDPKPYIRTFEFALQELQRLRLDTTLREQNLEKEAKSLELDYSQTVVNLSGNFDNIYSEFKYLDTRVDRLASSTAEVGKYLEEVDFFKKRSSETHFISKCFLSYVETKRCDELDRLWNSDSPQDKMKCADTVRQLLIISKKIVIADIDAVRSSIERMAETLEKELLNLFDDAYRGDDPNKFLIMKYCASILTDFNGGNSVIQVFVNQHPFFIVKEKILDSASVANTNSSLSTLANPDTDLSIIDDMATKLVEEIGTTMREETVYISLVFNKNPQEVILVFLERMFAQSIEERMESFLTSADSVSSLAYIRCLNAGYNAVSALVEELKVFFNEKNLDNDGAISLVLDQYFNDVFVPYIDNDNYLEREKKSIQEIIQNYLWSFQQNYNHTKLSREQSIFSRFTSSGDLLSGSPVSPGSVAGTPLQSASTSALDNSAADRSSTISDKGRIGNFMRMVGADRRSVTLNNEKSDSSINLEDFIQVEIIQKILRSVTESVKRVLELSNPGEASTEASDILDILLELVGKGYIEITVDMVISQLSQDAKSTDVDLGYFKSIRKVTISVFLLSQLVNTTLLPLANSSPTIKKQMVILMNTYLLRLEERINTCMQSYADFFNIRVAHILSKQKKRDYILDEDSIEEIKMGCTITGLEVLRFLDIVYHVARDSLDSSNFTHLLIEIGTRLRELLLENMLKFTITVSGGAIVLFEAKEYQQVVDRWNIKELSHSFSILIDLANMYATQPQGVAMLVKEGNLAKLTPSLMRQYLARRADYFTTNIHRLVNDSSSEQYIPSTPPTSYGFF</sequence>
<evidence type="ECO:0000313" key="9">
    <source>
        <dbReference type="Proteomes" id="UP000095009"/>
    </source>
</evidence>
<evidence type="ECO:0000259" key="6">
    <source>
        <dbReference type="Pfam" id="PF07393"/>
    </source>
</evidence>
<dbReference type="PANTHER" id="PTHR12100:SF0">
    <property type="entry name" value="EXOCYST COMPLEX COMPONENT 5"/>
    <property type="match status" value="1"/>
</dbReference>
<dbReference type="EMBL" id="KV454406">
    <property type="protein sequence ID" value="ODQ68475.1"/>
    <property type="molecule type" value="Genomic_DNA"/>
</dbReference>
<comment type="similarity">
    <text evidence="1">Belongs to the SEC10 family.</text>
</comment>
<keyword evidence="4" id="KW-0175">Coiled coil</keyword>
<dbReference type="GO" id="GO:0006893">
    <property type="term" value="P:Golgi to plasma membrane transport"/>
    <property type="evidence" value="ECO:0007669"/>
    <property type="project" value="TreeGrafter"/>
</dbReference>